<evidence type="ECO:0000256" key="2">
    <source>
        <dbReference type="ARBA" id="ARBA00022448"/>
    </source>
</evidence>
<evidence type="ECO:0000313" key="7">
    <source>
        <dbReference type="EMBL" id="PIE33240.1"/>
    </source>
</evidence>
<sequence length="625" mass="66234">MSTTSQPTSQARNRSMKNPEQRSVRAWMWYDWANSAFATTILAAVFPVYFASVLANNLSSAARATQMYTITLSISGLVVAVASPILGAWADAKGRRKRLLIMFALGGSLLTSSLFALRPGDWALALILFGMARVGFSGSIVFYDALLPHVAKPDEVDSVSAKGYALGYLGGGLLLVANIVMIFALPDNDLGVRISLASVGIWWLVFTIPLIRQVPEPPADDNLAHSGTNAASTVISGIKSTLGEIRQMPDLARFLIAFVIYNDAIGAIIAVATIYGAELRFGSMELILAVLLVQFVGIPYSLIFGSLPGSTGRKQRFLLTFVIANIILLPLAGIATRVAGPADVSGVAGAPYPGEAVTEIAPSPGPVEFEWTGASLEVTHNAGPDIADLSVVVDGTTLVDSDGKAVIIETDAPVDRVGEVTEIEIETAGDHRLVLDAVAGTGQMATIDEIKVLPPERHSNLGLILVLILAVQAVAAALAASPVSRLVKPIADRLDTKRSIMLALTAYIIIALWGLTLDSVVEFWGLAWLVAICQGGSQALSRSLFSGLIPASRSGEYFGFFSILSKFASIISPLLFTISVALFNNSRPAVGGLAIFFIVGMALLRRVNVERGQQRALSYNAPASR</sequence>
<dbReference type="Pfam" id="PF11700">
    <property type="entry name" value="ATG22"/>
    <property type="match status" value="2"/>
</dbReference>
<feature type="transmembrane region" description="Helical" evidence="6">
    <location>
        <begin position="461"/>
        <end position="480"/>
    </location>
</feature>
<dbReference type="SUPFAM" id="SSF103473">
    <property type="entry name" value="MFS general substrate transporter"/>
    <property type="match status" value="2"/>
</dbReference>
<evidence type="ECO:0000256" key="4">
    <source>
        <dbReference type="ARBA" id="ARBA00022989"/>
    </source>
</evidence>
<dbReference type="PANTHER" id="PTHR23519">
    <property type="entry name" value="AUTOPHAGY-RELATED PROTEIN 22"/>
    <property type="match status" value="1"/>
</dbReference>
<dbReference type="Gene3D" id="1.20.1250.20">
    <property type="entry name" value="MFS general substrate transporter like domains"/>
    <property type="match status" value="2"/>
</dbReference>
<feature type="transmembrane region" description="Helical" evidence="6">
    <location>
        <begin position="254"/>
        <end position="274"/>
    </location>
</feature>
<protein>
    <recommendedName>
        <fullName evidence="9">Major facilitator superfamily transporter</fullName>
    </recommendedName>
</protein>
<feature type="transmembrane region" description="Helical" evidence="6">
    <location>
        <begin position="99"/>
        <end position="117"/>
    </location>
</feature>
<feature type="transmembrane region" description="Helical" evidence="6">
    <location>
        <begin position="557"/>
        <end position="583"/>
    </location>
</feature>
<comment type="subcellular location">
    <subcellularLocation>
        <location evidence="1">Endomembrane system</location>
        <topology evidence="1">Multi-pass membrane protein</topology>
    </subcellularLocation>
</comment>
<feature type="transmembrane region" description="Helical" evidence="6">
    <location>
        <begin position="589"/>
        <end position="607"/>
    </location>
</feature>
<dbReference type="InterPro" id="IPR050495">
    <property type="entry name" value="ATG22/LtaA_families"/>
</dbReference>
<dbReference type="GO" id="GO:0012505">
    <property type="term" value="C:endomembrane system"/>
    <property type="evidence" value="ECO:0007669"/>
    <property type="project" value="UniProtKB-SubCell"/>
</dbReference>
<feature type="transmembrane region" description="Helical" evidence="6">
    <location>
        <begin position="190"/>
        <end position="211"/>
    </location>
</feature>
<name>A0A2G6KCY7_9ACTN</name>
<keyword evidence="3 6" id="KW-0812">Transmembrane</keyword>
<evidence type="ECO:0000256" key="1">
    <source>
        <dbReference type="ARBA" id="ARBA00004127"/>
    </source>
</evidence>
<dbReference type="EMBL" id="PDSL01000035">
    <property type="protein sequence ID" value="PIE33240.1"/>
    <property type="molecule type" value="Genomic_DNA"/>
</dbReference>
<evidence type="ECO:0008006" key="9">
    <source>
        <dbReference type="Google" id="ProtNLM"/>
    </source>
</evidence>
<evidence type="ECO:0000256" key="5">
    <source>
        <dbReference type="ARBA" id="ARBA00023136"/>
    </source>
</evidence>
<feature type="transmembrane region" description="Helical" evidence="6">
    <location>
        <begin position="500"/>
        <end position="517"/>
    </location>
</feature>
<feature type="transmembrane region" description="Helical" evidence="6">
    <location>
        <begin position="286"/>
        <end position="305"/>
    </location>
</feature>
<dbReference type="Proteomes" id="UP000230914">
    <property type="component" value="Unassembled WGS sequence"/>
</dbReference>
<feature type="transmembrane region" description="Helical" evidence="6">
    <location>
        <begin position="123"/>
        <end position="143"/>
    </location>
</feature>
<feature type="transmembrane region" description="Helical" evidence="6">
    <location>
        <begin position="32"/>
        <end position="55"/>
    </location>
</feature>
<feature type="transmembrane region" description="Helical" evidence="6">
    <location>
        <begin position="164"/>
        <end position="184"/>
    </location>
</feature>
<feature type="transmembrane region" description="Helical" evidence="6">
    <location>
        <begin position="67"/>
        <end position="87"/>
    </location>
</feature>
<proteinExistence type="predicted"/>
<evidence type="ECO:0000256" key="6">
    <source>
        <dbReference type="SAM" id="Phobius"/>
    </source>
</evidence>
<keyword evidence="5 6" id="KW-0472">Membrane</keyword>
<dbReference type="PANTHER" id="PTHR23519:SF1">
    <property type="entry name" value="AUTOPHAGY-RELATED PROTEIN 22"/>
    <property type="match status" value="1"/>
</dbReference>
<reference evidence="7 8" key="1">
    <citation type="submission" date="2017-10" db="EMBL/GenBank/DDBJ databases">
        <title>Novel microbial diversity and functional potential in the marine mammal oral microbiome.</title>
        <authorList>
            <person name="Dudek N.K."/>
            <person name="Sun C.L."/>
            <person name="Burstein D."/>
            <person name="Kantor R.S."/>
            <person name="Aliaga Goltsman D.S."/>
            <person name="Bik E.M."/>
            <person name="Thomas B.C."/>
            <person name="Banfield J.F."/>
            <person name="Relman D.A."/>
        </authorList>
    </citation>
    <scope>NUCLEOTIDE SEQUENCE [LARGE SCALE GENOMIC DNA]</scope>
    <source>
        <strain evidence="7">DOLJORAL78_61_10</strain>
    </source>
</reference>
<comment type="caution">
    <text evidence="7">The sequence shown here is derived from an EMBL/GenBank/DDBJ whole genome shotgun (WGS) entry which is preliminary data.</text>
</comment>
<accession>A0A2G6KCY7</accession>
<evidence type="ECO:0000313" key="8">
    <source>
        <dbReference type="Proteomes" id="UP000230914"/>
    </source>
</evidence>
<keyword evidence="2" id="KW-0813">Transport</keyword>
<dbReference type="AlphaFoldDB" id="A0A2G6KCY7"/>
<gene>
    <name evidence="7" type="ORF">CSA55_02130</name>
</gene>
<dbReference type="InterPro" id="IPR036259">
    <property type="entry name" value="MFS_trans_sf"/>
</dbReference>
<organism evidence="7 8">
    <name type="scientific">Ilumatobacter coccineus</name>
    <dbReference type="NCBI Taxonomy" id="467094"/>
    <lineage>
        <taxon>Bacteria</taxon>
        <taxon>Bacillati</taxon>
        <taxon>Actinomycetota</taxon>
        <taxon>Acidimicrobiia</taxon>
        <taxon>Acidimicrobiales</taxon>
        <taxon>Ilumatobacteraceae</taxon>
        <taxon>Ilumatobacter</taxon>
    </lineage>
</organism>
<keyword evidence="4 6" id="KW-1133">Transmembrane helix</keyword>
<dbReference type="InterPro" id="IPR024671">
    <property type="entry name" value="Atg22-like"/>
</dbReference>
<feature type="transmembrane region" description="Helical" evidence="6">
    <location>
        <begin position="523"/>
        <end position="545"/>
    </location>
</feature>
<evidence type="ECO:0000256" key="3">
    <source>
        <dbReference type="ARBA" id="ARBA00022692"/>
    </source>
</evidence>
<feature type="transmembrane region" description="Helical" evidence="6">
    <location>
        <begin position="317"/>
        <end position="335"/>
    </location>
</feature>